<dbReference type="Proteomes" id="UP000295264">
    <property type="component" value="Unassembled WGS sequence"/>
</dbReference>
<protein>
    <submittedName>
        <fullName evidence="1">Uncharacterized protein</fullName>
    </submittedName>
</protein>
<accession>A0A484GMA4</accession>
<sequence>FKKQSKEVHDKVHRLHIMRQNPTDYRHHLLEEDEDASSRHISLCTEN</sequence>
<comment type="caution">
    <text evidence="1">The sequence shown here is derived from an EMBL/GenBank/DDBJ whole genome shotgun (WGS) entry which is preliminary data.</text>
</comment>
<proteinExistence type="predicted"/>
<name>A0A484GMA4_SOUCH</name>
<dbReference type="AlphaFoldDB" id="A0A484GMA4"/>
<dbReference type="EMBL" id="QWLN02005965">
    <property type="protein sequence ID" value="TEA36641.1"/>
    <property type="molecule type" value="Genomic_DNA"/>
</dbReference>
<organism evidence="1 2">
    <name type="scientific">Sousa chinensis</name>
    <name type="common">Indo-pacific humpbacked dolphin</name>
    <name type="synonym">Steno chinensis</name>
    <dbReference type="NCBI Taxonomy" id="103600"/>
    <lineage>
        <taxon>Eukaryota</taxon>
        <taxon>Metazoa</taxon>
        <taxon>Chordata</taxon>
        <taxon>Craniata</taxon>
        <taxon>Vertebrata</taxon>
        <taxon>Euteleostomi</taxon>
        <taxon>Mammalia</taxon>
        <taxon>Eutheria</taxon>
        <taxon>Laurasiatheria</taxon>
        <taxon>Artiodactyla</taxon>
        <taxon>Whippomorpha</taxon>
        <taxon>Cetacea</taxon>
        <taxon>Odontoceti</taxon>
        <taxon>Delphinidae</taxon>
        <taxon>Sousa</taxon>
    </lineage>
</organism>
<feature type="non-terminal residue" evidence="1">
    <location>
        <position position="47"/>
    </location>
</feature>
<feature type="non-terminal residue" evidence="1">
    <location>
        <position position="1"/>
    </location>
</feature>
<gene>
    <name evidence="1" type="ORF">DBR06_SOUSAS310017</name>
</gene>
<evidence type="ECO:0000313" key="1">
    <source>
        <dbReference type="EMBL" id="TEA36641.1"/>
    </source>
</evidence>
<reference evidence="1 2" key="1">
    <citation type="journal article" date="2018" name="Genomics">
        <title>Molecular footprints of inshore aquatic adaptation in Indo-Pacific humpback dolphin (Sousa chinensis).</title>
        <authorList>
            <person name="Ming Y."/>
            <person name="Jian J."/>
            <person name="Yu F."/>
            <person name="Yu X."/>
            <person name="Wang J."/>
            <person name="Liu W."/>
        </authorList>
    </citation>
    <scope>NUCLEOTIDE SEQUENCE [LARGE SCALE GENOMIC DNA]</scope>
    <source>
        <strain evidence="1">MY-2018</strain>
        <tissue evidence="1">Skin</tissue>
    </source>
</reference>
<evidence type="ECO:0000313" key="2">
    <source>
        <dbReference type="Proteomes" id="UP000295264"/>
    </source>
</evidence>
<keyword evidence="2" id="KW-1185">Reference proteome</keyword>